<dbReference type="GeneID" id="30178469"/>
<dbReference type="EMBL" id="KV454005">
    <property type="protein sequence ID" value="ODQ45389.1"/>
    <property type="molecule type" value="Genomic_DNA"/>
</dbReference>
<evidence type="ECO:0000313" key="2">
    <source>
        <dbReference type="EMBL" id="ODQ45389.1"/>
    </source>
</evidence>
<reference evidence="2 3" key="1">
    <citation type="journal article" date="2016" name="Proc. Natl. Acad. Sci. U.S.A.">
        <title>Comparative genomics of biotechnologically important yeasts.</title>
        <authorList>
            <person name="Riley R."/>
            <person name="Haridas S."/>
            <person name="Wolfe K.H."/>
            <person name="Lopes M.R."/>
            <person name="Hittinger C.T."/>
            <person name="Goeker M."/>
            <person name="Salamov A.A."/>
            <person name="Wisecaver J.H."/>
            <person name="Long T.M."/>
            <person name="Calvey C.H."/>
            <person name="Aerts A.L."/>
            <person name="Barry K.W."/>
            <person name="Choi C."/>
            <person name="Clum A."/>
            <person name="Coughlan A.Y."/>
            <person name="Deshpande S."/>
            <person name="Douglass A.P."/>
            <person name="Hanson S.J."/>
            <person name="Klenk H.-P."/>
            <person name="LaButti K.M."/>
            <person name="Lapidus A."/>
            <person name="Lindquist E.A."/>
            <person name="Lipzen A.M."/>
            <person name="Meier-Kolthoff J.P."/>
            <person name="Ohm R.A."/>
            <person name="Otillar R.P."/>
            <person name="Pangilinan J.L."/>
            <person name="Peng Y."/>
            <person name="Rokas A."/>
            <person name="Rosa C.A."/>
            <person name="Scheuner C."/>
            <person name="Sibirny A.A."/>
            <person name="Slot J.C."/>
            <person name="Stielow J.B."/>
            <person name="Sun H."/>
            <person name="Kurtzman C.P."/>
            <person name="Blackwell M."/>
            <person name="Grigoriev I.V."/>
            <person name="Jeffries T.W."/>
        </authorList>
    </citation>
    <scope>NUCLEOTIDE SEQUENCE [LARGE SCALE GENOMIC DNA]</scope>
    <source>
        <strain evidence="2 3">NRRL Y-2026</strain>
    </source>
</reference>
<feature type="region of interest" description="Disordered" evidence="1">
    <location>
        <begin position="1"/>
        <end position="35"/>
    </location>
</feature>
<proteinExistence type="predicted"/>
<evidence type="ECO:0000313" key="3">
    <source>
        <dbReference type="Proteomes" id="UP000094455"/>
    </source>
</evidence>
<gene>
    <name evidence="2" type="ORF">PICMEDRAFT_17860</name>
</gene>
<protein>
    <submittedName>
        <fullName evidence="2">Uncharacterized protein</fullName>
    </submittedName>
</protein>
<dbReference type="Proteomes" id="UP000094455">
    <property type="component" value="Unassembled WGS sequence"/>
</dbReference>
<keyword evidence="3" id="KW-1185">Reference proteome</keyword>
<feature type="region of interest" description="Disordered" evidence="1">
    <location>
        <begin position="48"/>
        <end position="72"/>
    </location>
</feature>
<name>A0A1E3NGZ8_9ASCO</name>
<dbReference type="AlphaFoldDB" id="A0A1E3NGZ8"/>
<accession>A0A1E3NGZ8</accession>
<dbReference type="RefSeq" id="XP_019016502.1">
    <property type="nucleotide sequence ID" value="XM_019161782.1"/>
</dbReference>
<organism evidence="2 3">
    <name type="scientific">Pichia membranifaciens NRRL Y-2026</name>
    <dbReference type="NCBI Taxonomy" id="763406"/>
    <lineage>
        <taxon>Eukaryota</taxon>
        <taxon>Fungi</taxon>
        <taxon>Dikarya</taxon>
        <taxon>Ascomycota</taxon>
        <taxon>Saccharomycotina</taxon>
        <taxon>Pichiomycetes</taxon>
        <taxon>Pichiales</taxon>
        <taxon>Pichiaceae</taxon>
        <taxon>Pichia</taxon>
    </lineage>
</organism>
<evidence type="ECO:0000256" key="1">
    <source>
        <dbReference type="SAM" id="MobiDB-lite"/>
    </source>
</evidence>
<sequence length="89" mass="9889">MACSRTHAARKVCVRGATEKHSKHAKPAAQAAHAERSTCTRVDLLQASFPPLGNPTRENQVRTERPTLNATRTRTHACMLHARSQVRLH</sequence>